<dbReference type="Proteomes" id="UP001551011">
    <property type="component" value="Unassembled WGS sequence"/>
</dbReference>
<reference evidence="3 4" key="1">
    <citation type="submission" date="2024-06" db="EMBL/GenBank/DDBJ databases">
        <title>The Natural Products Discovery Center: Release of the First 8490 Sequenced Strains for Exploring Actinobacteria Biosynthetic Diversity.</title>
        <authorList>
            <person name="Kalkreuter E."/>
            <person name="Kautsar S.A."/>
            <person name="Yang D."/>
            <person name="Bader C.D."/>
            <person name="Teijaro C.N."/>
            <person name="Fluegel L."/>
            <person name="Davis C.M."/>
            <person name="Simpson J.R."/>
            <person name="Lauterbach L."/>
            <person name="Steele A.D."/>
            <person name="Gui C."/>
            <person name="Meng S."/>
            <person name="Li G."/>
            <person name="Viehrig K."/>
            <person name="Ye F."/>
            <person name="Su P."/>
            <person name="Kiefer A.F."/>
            <person name="Nichols A."/>
            <person name="Cepeda A.J."/>
            <person name="Yan W."/>
            <person name="Fan B."/>
            <person name="Jiang Y."/>
            <person name="Adhikari A."/>
            <person name="Zheng C.-J."/>
            <person name="Schuster L."/>
            <person name="Cowan T.M."/>
            <person name="Smanski M.J."/>
            <person name="Chevrette M.G."/>
            <person name="De Carvalho L.P.S."/>
            <person name="Shen B."/>
        </authorList>
    </citation>
    <scope>NUCLEOTIDE SEQUENCE [LARGE SCALE GENOMIC DNA]</scope>
    <source>
        <strain evidence="3 4">NPDC020594</strain>
    </source>
</reference>
<evidence type="ECO:0000313" key="4">
    <source>
        <dbReference type="Proteomes" id="UP001551011"/>
    </source>
</evidence>
<keyword evidence="4" id="KW-1185">Reference proteome</keyword>
<evidence type="ECO:0000256" key="2">
    <source>
        <dbReference type="SAM" id="SignalP"/>
    </source>
</evidence>
<evidence type="ECO:0000256" key="1">
    <source>
        <dbReference type="SAM" id="MobiDB-lite"/>
    </source>
</evidence>
<feature type="chain" id="PRO_5046436301" evidence="2">
    <location>
        <begin position="23"/>
        <end position="52"/>
    </location>
</feature>
<accession>A0ABV3AAF1</accession>
<name>A0ABV3AAF1_9ACTN</name>
<feature type="region of interest" description="Disordered" evidence="1">
    <location>
        <begin position="26"/>
        <end position="52"/>
    </location>
</feature>
<keyword evidence="2" id="KW-0732">Signal</keyword>
<evidence type="ECO:0000313" key="3">
    <source>
        <dbReference type="EMBL" id="MEU5708580.1"/>
    </source>
</evidence>
<proteinExistence type="predicted"/>
<dbReference type="RefSeq" id="WP_158712541.1">
    <property type="nucleotide sequence ID" value="NZ_JBFAEG010000011.1"/>
</dbReference>
<protein>
    <submittedName>
        <fullName evidence="3">Uncharacterized protein</fullName>
    </submittedName>
</protein>
<sequence length="52" mass="5142">MRRAYAILLALCCALAAALATAGPAASGATGRRQGGMNPRGAPSETGAPRFP</sequence>
<comment type="caution">
    <text evidence="3">The sequence shown here is derived from an EMBL/GenBank/DDBJ whole genome shotgun (WGS) entry which is preliminary data.</text>
</comment>
<organism evidence="3 4">
    <name type="scientific">Streptomyces flaveolus</name>
    <dbReference type="NCBI Taxonomy" id="67297"/>
    <lineage>
        <taxon>Bacteria</taxon>
        <taxon>Bacillati</taxon>
        <taxon>Actinomycetota</taxon>
        <taxon>Actinomycetes</taxon>
        <taxon>Kitasatosporales</taxon>
        <taxon>Streptomycetaceae</taxon>
        <taxon>Streptomyces</taxon>
    </lineage>
</organism>
<gene>
    <name evidence="3" type="ORF">AB0H04_17155</name>
</gene>
<dbReference type="EMBL" id="JBFAEG010000011">
    <property type="protein sequence ID" value="MEU5708580.1"/>
    <property type="molecule type" value="Genomic_DNA"/>
</dbReference>
<feature type="signal peptide" evidence="2">
    <location>
        <begin position="1"/>
        <end position="22"/>
    </location>
</feature>